<accession>A0A059EZJ5</accession>
<proteinExistence type="inferred from homology"/>
<dbReference type="HOGENOM" id="CLU_035750_4_0_1"/>
<reference evidence="5" key="1">
    <citation type="submission" date="2013-02" db="EMBL/GenBank/DDBJ databases">
        <authorList>
            <consortium name="The Broad Institute Genome Sequencing Platform"/>
            <person name="Cuomo C."/>
            <person name="Becnel J."/>
            <person name="Sanscrainte N."/>
            <person name="Walker B."/>
            <person name="Young S.K."/>
            <person name="Zeng Q."/>
            <person name="Gargeya S."/>
            <person name="Fitzgerald M."/>
            <person name="Haas B."/>
            <person name="Abouelleil A."/>
            <person name="Alvarado L."/>
            <person name="Arachchi H.M."/>
            <person name="Berlin A.M."/>
            <person name="Chapman S.B."/>
            <person name="Dewar J."/>
            <person name="Goldberg J."/>
            <person name="Griggs A."/>
            <person name="Gujja S."/>
            <person name="Hansen M."/>
            <person name="Howarth C."/>
            <person name="Imamovic A."/>
            <person name="Larimer J."/>
            <person name="McCowan C."/>
            <person name="Murphy C."/>
            <person name="Neiman D."/>
            <person name="Pearson M."/>
            <person name="Priest M."/>
            <person name="Roberts A."/>
            <person name="Saif S."/>
            <person name="Shea T."/>
            <person name="Sisk P."/>
            <person name="Sykes S."/>
            <person name="Wortman J."/>
            <person name="Nusbaum C."/>
            <person name="Birren B."/>
        </authorList>
    </citation>
    <scope>NUCLEOTIDE SEQUENCE [LARGE SCALE GENOMIC DNA]</scope>
    <source>
        <strain evidence="5">PRA339</strain>
    </source>
</reference>
<comment type="similarity">
    <text evidence="2">Belongs to the peptidase T1A family.</text>
</comment>
<dbReference type="GO" id="GO:0006511">
    <property type="term" value="P:ubiquitin-dependent protein catabolic process"/>
    <property type="evidence" value="ECO:0007669"/>
    <property type="project" value="InterPro"/>
</dbReference>
<evidence type="ECO:0000256" key="1">
    <source>
        <dbReference type="ARBA" id="ARBA00022942"/>
    </source>
</evidence>
<dbReference type="AlphaFoldDB" id="A0A059EZJ5"/>
<name>A0A059EZJ5_9MICR</name>
<dbReference type="Pfam" id="PF00227">
    <property type="entry name" value="Proteasome"/>
    <property type="match status" value="1"/>
</dbReference>
<keyword evidence="2" id="KW-0963">Cytoplasm</keyword>
<dbReference type="GO" id="GO:0005634">
    <property type="term" value="C:nucleus"/>
    <property type="evidence" value="ECO:0007669"/>
    <property type="project" value="UniProtKB-SubCell"/>
</dbReference>
<dbReference type="PANTHER" id="PTHR11599">
    <property type="entry name" value="PROTEASOME SUBUNIT ALPHA/BETA"/>
    <property type="match status" value="1"/>
</dbReference>
<sequence>MSYTEALNVFSPDGRLIQVEYAHHASEQGSLITANVTTGAVIICIEKKTAIKNLISKSKLLKVAENIYFSYSGLASDAQTIFTRLSLFYHNYKIETDTYPDISLLAMELGVIKFKYTIEGGKRPFGVRSILVGFDDKPRVFIIEPDGNYGEYNNATLGYKNDKVEFNKVEVQNKHVTLHKKDETISSDLTNVVYNDLFMTVKSMSDAIKIDHKRIECFIVTKENCYLVSEDTIKDIINE</sequence>
<dbReference type="EMBL" id="KK365186">
    <property type="protein sequence ID" value="KCZ80345.1"/>
    <property type="molecule type" value="Genomic_DNA"/>
</dbReference>
<dbReference type="GO" id="GO:0005737">
    <property type="term" value="C:cytoplasm"/>
    <property type="evidence" value="ECO:0007669"/>
    <property type="project" value="UniProtKB-SubCell"/>
</dbReference>
<evidence type="ECO:0000259" key="3">
    <source>
        <dbReference type="PROSITE" id="PS00388"/>
    </source>
</evidence>
<evidence type="ECO:0000313" key="5">
    <source>
        <dbReference type="Proteomes" id="UP000030655"/>
    </source>
</evidence>
<dbReference type="PROSITE" id="PS00388">
    <property type="entry name" value="PROTEASOME_ALPHA_1"/>
    <property type="match status" value="1"/>
</dbReference>
<reference evidence="4 5" key="2">
    <citation type="submission" date="2014-03" db="EMBL/GenBank/DDBJ databases">
        <title>The Genome Sequence of Anncaliia algerae insect isolate PRA339.</title>
        <authorList>
            <consortium name="The Broad Institute Genome Sequencing Platform"/>
            <consortium name="The Broad Institute Genome Sequencing Center for Infectious Disease"/>
            <person name="Cuomo C."/>
            <person name="Becnel J."/>
            <person name="Sanscrainte N."/>
            <person name="Walker B."/>
            <person name="Young S.K."/>
            <person name="Zeng Q."/>
            <person name="Gargeya S."/>
            <person name="Fitzgerald M."/>
            <person name="Haas B."/>
            <person name="Abouelleil A."/>
            <person name="Alvarado L."/>
            <person name="Arachchi H.M."/>
            <person name="Berlin A.M."/>
            <person name="Chapman S.B."/>
            <person name="Dewar J."/>
            <person name="Goldberg J."/>
            <person name="Griggs A."/>
            <person name="Gujja S."/>
            <person name="Hansen M."/>
            <person name="Howarth C."/>
            <person name="Imamovic A."/>
            <person name="Larimer J."/>
            <person name="McCowan C."/>
            <person name="Murphy C."/>
            <person name="Neiman D."/>
            <person name="Pearson M."/>
            <person name="Priest M."/>
            <person name="Roberts A."/>
            <person name="Saif S."/>
            <person name="Shea T."/>
            <person name="Sisk P."/>
            <person name="Sykes S."/>
            <person name="Wortman J."/>
            <person name="Nusbaum C."/>
            <person name="Birren B."/>
        </authorList>
    </citation>
    <scope>NUCLEOTIDE SEQUENCE [LARGE SCALE GENOMIC DNA]</scope>
    <source>
        <strain evidence="4 5">PRA339</strain>
    </source>
</reference>
<dbReference type="VEuPathDB" id="MicrosporidiaDB:H312_02252"/>
<dbReference type="OrthoDB" id="431557at2759"/>
<dbReference type="Pfam" id="PF10584">
    <property type="entry name" value="Proteasome_A_N"/>
    <property type="match status" value="1"/>
</dbReference>
<dbReference type="InterPro" id="IPR001353">
    <property type="entry name" value="Proteasome_sua/b"/>
</dbReference>
<dbReference type="STRING" id="1288291.A0A059EZJ5"/>
<gene>
    <name evidence="4" type="ORF">H312_02252</name>
</gene>
<protein>
    <recommendedName>
        <fullName evidence="2">Proteasome subunit alpha type</fullName>
    </recommendedName>
</protein>
<keyword evidence="5" id="KW-1185">Reference proteome</keyword>
<dbReference type="InterPro" id="IPR050115">
    <property type="entry name" value="Proteasome_alpha"/>
</dbReference>
<dbReference type="InterPro" id="IPR029055">
    <property type="entry name" value="Ntn_hydrolases_N"/>
</dbReference>
<dbReference type="SUPFAM" id="SSF56235">
    <property type="entry name" value="N-terminal nucleophile aminohydrolases (Ntn hydrolases)"/>
    <property type="match status" value="1"/>
</dbReference>
<dbReference type="GO" id="GO:0019773">
    <property type="term" value="C:proteasome core complex, alpha-subunit complex"/>
    <property type="evidence" value="ECO:0007669"/>
    <property type="project" value="InterPro"/>
</dbReference>
<dbReference type="Proteomes" id="UP000030655">
    <property type="component" value="Unassembled WGS sequence"/>
</dbReference>
<feature type="domain" description="Proteasome alpha-type subunits" evidence="3">
    <location>
        <begin position="3"/>
        <end position="25"/>
    </location>
</feature>
<dbReference type="SMART" id="SM00948">
    <property type="entry name" value="Proteasome_A_N"/>
    <property type="match status" value="1"/>
</dbReference>
<evidence type="ECO:0000256" key="2">
    <source>
        <dbReference type="RuleBase" id="RU000551"/>
    </source>
</evidence>
<comment type="subcellular location">
    <subcellularLocation>
        <location evidence="2">Cytoplasm</location>
    </subcellularLocation>
    <subcellularLocation>
        <location evidence="2">Nucleus</location>
    </subcellularLocation>
</comment>
<evidence type="ECO:0000313" key="4">
    <source>
        <dbReference type="EMBL" id="KCZ80345.1"/>
    </source>
</evidence>
<keyword evidence="2" id="KW-0539">Nucleus</keyword>
<comment type="subunit">
    <text evidence="2">The 26S proteasome consists of a 20S proteasome core and two 19S regulatory subunits.</text>
</comment>
<keyword evidence="1 2" id="KW-0647">Proteasome</keyword>
<organism evidence="4 5">
    <name type="scientific">Anncaliia algerae PRA339</name>
    <dbReference type="NCBI Taxonomy" id="1288291"/>
    <lineage>
        <taxon>Eukaryota</taxon>
        <taxon>Fungi</taxon>
        <taxon>Fungi incertae sedis</taxon>
        <taxon>Microsporidia</taxon>
        <taxon>Tubulinosematoidea</taxon>
        <taxon>Tubulinosematidae</taxon>
        <taxon>Anncaliia</taxon>
    </lineage>
</organism>
<dbReference type="InterPro" id="IPR000426">
    <property type="entry name" value="Proteasome_asu_N"/>
</dbReference>
<dbReference type="Gene3D" id="3.60.20.10">
    <property type="entry name" value="Glutamine Phosphoribosylpyrophosphate, subunit 1, domain 1"/>
    <property type="match status" value="1"/>
</dbReference>